<keyword evidence="6" id="KW-0808">Transferase</keyword>
<keyword evidence="1 3" id="KW-0547">Nucleotide-binding</keyword>
<accession>A0A0A2VS74</accession>
<dbReference type="HOGENOM" id="CLU_446860_0_0_1"/>
<comment type="caution">
    <text evidence="6">The sequence shown here is derived from an EMBL/GenBank/DDBJ whole genome shotgun (WGS) entry which is preliminary data.</text>
</comment>
<feature type="domain" description="Protein kinase" evidence="5">
    <location>
        <begin position="208"/>
        <end position="454"/>
    </location>
</feature>
<evidence type="ECO:0000256" key="2">
    <source>
        <dbReference type="ARBA" id="ARBA00022840"/>
    </source>
</evidence>
<organism evidence="6 7">
    <name type="scientific">Beauveria bassiana D1-5</name>
    <dbReference type="NCBI Taxonomy" id="1245745"/>
    <lineage>
        <taxon>Eukaryota</taxon>
        <taxon>Fungi</taxon>
        <taxon>Dikarya</taxon>
        <taxon>Ascomycota</taxon>
        <taxon>Pezizomycotina</taxon>
        <taxon>Sordariomycetes</taxon>
        <taxon>Hypocreomycetidae</taxon>
        <taxon>Hypocreales</taxon>
        <taxon>Cordycipitaceae</taxon>
        <taxon>Beauveria</taxon>
    </lineage>
</organism>
<evidence type="ECO:0000256" key="1">
    <source>
        <dbReference type="ARBA" id="ARBA00022741"/>
    </source>
</evidence>
<evidence type="ECO:0000256" key="3">
    <source>
        <dbReference type="PROSITE-ProRule" id="PRU10141"/>
    </source>
</evidence>
<dbReference type="Pfam" id="PF00069">
    <property type="entry name" value="Pkinase"/>
    <property type="match status" value="1"/>
</dbReference>
<keyword evidence="2 3" id="KW-0067">ATP-binding</keyword>
<sequence>MDGTHTLFSLRPINSAAFQVLNHPWNADLVSDIMLDNAINIGHFKSNASHKNECCIATLGPDPNADIFVPGDGTTASNLQYEFLIFDGTRIEFVDKSSVVSCPVRGGENGEETYLSGNSRRTYSNGQLCRIEFKVDQSNWAEFDIIWGLQFGTSLPSALEARRNAVLPRRRRKMADTQVLPATNPKPESQQLPPDTAGTSSVNGASFQYRRRLLGHGSSGAVYIARNRQTKQLCAVKERRYTKQTRREIEDWKSLGHHANLVNFQGHKIYKKTGRVHIFMDLMKGSLHDMVEKKNCPVQLDENQLAKVMYHHVLMGLDFIHSKGFIHRDLKPANILWTLKDGELSFCIADFGFCDSKSQVNTVRDSLKFMAPEFRFDYPQTTAMDLWSLFTTLLWTANLEGFRDQGWTHYGEMLVWVASLARRRWEDMGFVQELVVLDPKDRATASQMLVKNFQGKGLTTRPQDVPRLPKVTAPEEILKEVTGETIWLYQLVRPGDMPGGEFIDENAPGIHIFERPVLWPANKDEANVQVDDEELGGGSGIVGAPKRKVSKDYPRSPVAKQPWVTRQRALATKTLAIRGAGIRGVRCRAKGPPAAGASSGR</sequence>
<name>A0A0A2VS74_BEABA</name>
<feature type="region of interest" description="Disordered" evidence="4">
    <location>
        <begin position="170"/>
        <end position="201"/>
    </location>
</feature>
<dbReference type="PROSITE" id="PS00107">
    <property type="entry name" value="PROTEIN_KINASE_ATP"/>
    <property type="match status" value="1"/>
</dbReference>
<dbReference type="InterPro" id="IPR051931">
    <property type="entry name" value="PAK3-like"/>
</dbReference>
<dbReference type="InterPro" id="IPR011009">
    <property type="entry name" value="Kinase-like_dom_sf"/>
</dbReference>
<evidence type="ECO:0000256" key="4">
    <source>
        <dbReference type="SAM" id="MobiDB-lite"/>
    </source>
</evidence>
<dbReference type="GO" id="GO:0004672">
    <property type="term" value="F:protein kinase activity"/>
    <property type="evidence" value="ECO:0007669"/>
    <property type="project" value="InterPro"/>
</dbReference>
<feature type="region of interest" description="Disordered" evidence="4">
    <location>
        <begin position="533"/>
        <end position="560"/>
    </location>
</feature>
<dbReference type="PROSITE" id="PS50011">
    <property type="entry name" value="PROTEIN_KINASE_DOM"/>
    <property type="match status" value="1"/>
</dbReference>
<keyword evidence="6" id="KW-0418">Kinase</keyword>
<evidence type="ECO:0000313" key="6">
    <source>
        <dbReference type="EMBL" id="KGQ09167.1"/>
    </source>
</evidence>
<gene>
    <name evidence="6" type="ORF">BBAD15_g5495</name>
</gene>
<reference evidence="6 7" key="1">
    <citation type="submission" date="2012-10" db="EMBL/GenBank/DDBJ databases">
        <title>Genome sequencing and analysis of entomopathogenic fungi Beauveria bassiana D1-5.</title>
        <authorList>
            <person name="Li Q."/>
            <person name="Wang L."/>
            <person name="Zhang Z."/>
            <person name="Wang Q."/>
            <person name="Ren J."/>
            <person name="Wang M."/>
            <person name="Xu W."/>
            <person name="Wang J."/>
            <person name="Lu Y."/>
            <person name="Du Q."/>
            <person name="Sun Z."/>
        </authorList>
    </citation>
    <scope>NUCLEOTIDE SEQUENCE [LARGE SCALE GENOMIC DNA]</scope>
    <source>
        <strain evidence="6 7">D1-5</strain>
    </source>
</reference>
<feature type="compositionally biased region" description="Polar residues" evidence="4">
    <location>
        <begin position="186"/>
        <end position="201"/>
    </location>
</feature>
<dbReference type="SMART" id="SM00220">
    <property type="entry name" value="S_TKc"/>
    <property type="match status" value="1"/>
</dbReference>
<dbReference type="STRING" id="1245745.A0A0A2VS74"/>
<evidence type="ECO:0000313" key="7">
    <source>
        <dbReference type="Proteomes" id="UP000030106"/>
    </source>
</evidence>
<feature type="binding site" evidence="3">
    <location>
        <position position="237"/>
    </location>
    <ligand>
        <name>ATP</name>
        <dbReference type="ChEBI" id="CHEBI:30616"/>
    </ligand>
</feature>
<dbReference type="Proteomes" id="UP000030106">
    <property type="component" value="Unassembled WGS sequence"/>
</dbReference>
<dbReference type="GO" id="GO:0005524">
    <property type="term" value="F:ATP binding"/>
    <property type="evidence" value="ECO:0007669"/>
    <property type="project" value="UniProtKB-UniRule"/>
</dbReference>
<dbReference type="InterPro" id="IPR000719">
    <property type="entry name" value="Prot_kinase_dom"/>
</dbReference>
<proteinExistence type="predicted"/>
<dbReference type="AlphaFoldDB" id="A0A0A2VS74"/>
<dbReference type="PANTHER" id="PTHR45832">
    <property type="entry name" value="SERINE/THREONINE-PROTEIN KINASE SAMKA-RELATED-RELATED"/>
    <property type="match status" value="1"/>
</dbReference>
<evidence type="ECO:0000259" key="5">
    <source>
        <dbReference type="PROSITE" id="PS50011"/>
    </source>
</evidence>
<dbReference type="Gene3D" id="1.10.510.10">
    <property type="entry name" value="Transferase(Phosphotransferase) domain 1"/>
    <property type="match status" value="1"/>
</dbReference>
<dbReference type="InterPro" id="IPR017441">
    <property type="entry name" value="Protein_kinase_ATP_BS"/>
</dbReference>
<dbReference type="PANTHER" id="PTHR45832:SF18">
    <property type="entry name" value="SERINE_THREONINE-PROTEIN KINASE DST1"/>
    <property type="match status" value="1"/>
</dbReference>
<dbReference type="EMBL" id="ANFO01000488">
    <property type="protein sequence ID" value="KGQ09167.1"/>
    <property type="molecule type" value="Genomic_DNA"/>
</dbReference>
<dbReference type="OrthoDB" id="4062651at2759"/>
<dbReference type="CDD" id="cd00180">
    <property type="entry name" value="PKc"/>
    <property type="match status" value="1"/>
</dbReference>
<dbReference type="SUPFAM" id="SSF56112">
    <property type="entry name" value="Protein kinase-like (PK-like)"/>
    <property type="match status" value="1"/>
</dbReference>
<protein>
    <submittedName>
        <fullName evidence="6">Serine/threonine-protein kinase STE20</fullName>
    </submittedName>
</protein>